<dbReference type="EMBL" id="JBHRYE010000030">
    <property type="protein sequence ID" value="MFC3673012.1"/>
    <property type="molecule type" value="Genomic_DNA"/>
</dbReference>
<proteinExistence type="predicted"/>
<reference evidence="2" key="1">
    <citation type="journal article" date="2019" name="Int. J. Syst. Evol. Microbiol.">
        <title>The Global Catalogue of Microorganisms (GCM) 10K type strain sequencing project: providing services to taxonomists for standard genome sequencing and annotation.</title>
        <authorList>
            <consortium name="The Broad Institute Genomics Platform"/>
            <consortium name="The Broad Institute Genome Sequencing Center for Infectious Disease"/>
            <person name="Wu L."/>
            <person name="Ma J."/>
        </authorList>
    </citation>
    <scope>NUCLEOTIDE SEQUENCE [LARGE SCALE GENOMIC DNA]</scope>
    <source>
        <strain evidence="2">KCTC 42224</strain>
    </source>
</reference>
<dbReference type="Proteomes" id="UP001595683">
    <property type="component" value="Unassembled WGS sequence"/>
</dbReference>
<gene>
    <name evidence="1" type="ORF">ACFOOT_16460</name>
</gene>
<comment type="caution">
    <text evidence="1">The sequence shown here is derived from an EMBL/GenBank/DDBJ whole genome shotgun (WGS) entry which is preliminary data.</text>
</comment>
<organism evidence="1 2">
    <name type="scientific">Novosphingobium pokkalii</name>
    <dbReference type="NCBI Taxonomy" id="1770194"/>
    <lineage>
        <taxon>Bacteria</taxon>
        <taxon>Pseudomonadati</taxon>
        <taxon>Pseudomonadota</taxon>
        <taxon>Alphaproteobacteria</taxon>
        <taxon>Sphingomonadales</taxon>
        <taxon>Sphingomonadaceae</taxon>
        <taxon>Novosphingobium</taxon>
    </lineage>
</organism>
<sequence>MSAGLWLPLLRRAAPWLVPWLLVALLALACRHYAAVATTRAQQLASQDSAFRAAQAQAQVAAGAARARQEEHYRQQAQAQEIRHDQELQTARAAAARYAAAHRVQPAPLAGAAGPAHAAAEDHAAGVREDLPAAGVVVSQDDVQACTEVTAYALSLREWALGIGTSVTAPMPGQR</sequence>
<evidence type="ECO:0000313" key="1">
    <source>
        <dbReference type="EMBL" id="MFC3673012.1"/>
    </source>
</evidence>
<dbReference type="RefSeq" id="WP_191325097.1">
    <property type="nucleotide sequence ID" value="NZ_BMZP01000014.1"/>
</dbReference>
<evidence type="ECO:0008006" key="3">
    <source>
        <dbReference type="Google" id="ProtNLM"/>
    </source>
</evidence>
<evidence type="ECO:0000313" key="2">
    <source>
        <dbReference type="Proteomes" id="UP001595683"/>
    </source>
</evidence>
<keyword evidence="2" id="KW-1185">Reference proteome</keyword>
<protein>
    <recommendedName>
        <fullName evidence="3">Bacteriophage Rz lysis protein</fullName>
    </recommendedName>
</protein>
<accession>A0ABV7V7R2</accession>
<name>A0ABV7V7R2_9SPHN</name>